<dbReference type="InterPro" id="IPR013740">
    <property type="entry name" value="Redoxin"/>
</dbReference>
<evidence type="ECO:0000313" key="7">
    <source>
        <dbReference type="EMBL" id="GGC07089.1"/>
    </source>
</evidence>
<accession>A0ABQ1KQV8</accession>
<feature type="domain" description="Thioredoxin" evidence="6">
    <location>
        <begin position="34"/>
        <end position="174"/>
    </location>
</feature>
<sequence>MRRILLFVPLLIFIGLGYFLWRGLSIDPTELPSARLNQPFPQFQLASLTEPERMMTEADLKGRPALVNVWATWCPTCKEEHTFLNQLAQQGVTIYGINYKDEPLKAREWLKRYLDPYAEVVLDQEGSLGIDLGVYGAPETYVIDAQGVIRYRHVGAVDATVWKQLKQVMDQLAGGDA</sequence>
<dbReference type="RefSeq" id="WP_188751025.1">
    <property type="nucleotide sequence ID" value="NZ_BMIJ01000008.1"/>
</dbReference>
<comment type="similarity">
    <text evidence="2">Belongs to the thioredoxin family. DsbE subfamily.</text>
</comment>
<dbReference type="CDD" id="cd03010">
    <property type="entry name" value="TlpA_like_DsbE"/>
    <property type="match status" value="1"/>
</dbReference>
<dbReference type="Pfam" id="PF08534">
    <property type="entry name" value="Redoxin"/>
    <property type="match status" value="1"/>
</dbReference>
<reference evidence="8" key="1">
    <citation type="journal article" date="2019" name="Int. J. Syst. Evol. Microbiol.">
        <title>The Global Catalogue of Microorganisms (GCM) 10K type strain sequencing project: providing services to taxonomists for standard genome sequencing and annotation.</title>
        <authorList>
            <consortium name="The Broad Institute Genomics Platform"/>
            <consortium name="The Broad Institute Genome Sequencing Center for Infectious Disease"/>
            <person name="Wu L."/>
            <person name="Ma J."/>
        </authorList>
    </citation>
    <scope>NUCLEOTIDE SEQUENCE [LARGE SCALE GENOMIC DNA]</scope>
    <source>
        <strain evidence="8">CGMCC 1.15341</strain>
    </source>
</reference>
<comment type="caution">
    <text evidence="7">The sequence shown here is derived from an EMBL/GenBank/DDBJ whole genome shotgun (WGS) entry which is preliminary data.</text>
</comment>
<dbReference type="SUPFAM" id="SSF52833">
    <property type="entry name" value="Thioredoxin-like"/>
    <property type="match status" value="1"/>
</dbReference>
<keyword evidence="5" id="KW-0676">Redox-active center</keyword>
<evidence type="ECO:0000313" key="8">
    <source>
        <dbReference type="Proteomes" id="UP000629025"/>
    </source>
</evidence>
<dbReference type="PANTHER" id="PTHR42852:SF6">
    <property type="entry name" value="THIOL:DISULFIDE INTERCHANGE PROTEIN DSBE"/>
    <property type="match status" value="1"/>
</dbReference>
<dbReference type="InterPro" id="IPR004799">
    <property type="entry name" value="Periplasmic_diS_OxRdtase_DsbE"/>
</dbReference>
<dbReference type="Proteomes" id="UP000629025">
    <property type="component" value="Unassembled WGS sequence"/>
</dbReference>
<evidence type="ECO:0000256" key="3">
    <source>
        <dbReference type="ARBA" id="ARBA00022748"/>
    </source>
</evidence>
<organism evidence="7 8">
    <name type="scientific">Marinobacterium zhoushanense</name>
    <dbReference type="NCBI Taxonomy" id="1679163"/>
    <lineage>
        <taxon>Bacteria</taxon>
        <taxon>Pseudomonadati</taxon>
        <taxon>Pseudomonadota</taxon>
        <taxon>Gammaproteobacteria</taxon>
        <taxon>Oceanospirillales</taxon>
        <taxon>Oceanospirillaceae</taxon>
        <taxon>Marinobacterium</taxon>
    </lineage>
</organism>
<evidence type="ECO:0000256" key="4">
    <source>
        <dbReference type="ARBA" id="ARBA00023157"/>
    </source>
</evidence>
<evidence type="ECO:0000256" key="2">
    <source>
        <dbReference type="ARBA" id="ARBA00007758"/>
    </source>
</evidence>
<keyword evidence="8" id="KW-1185">Reference proteome</keyword>
<dbReference type="InterPro" id="IPR017937">
    <property type="entry name" value="Thioredoxin_CS"/>
</dbReference>
<dbReference type="EMBL" id="BMIJ01000008">
    <property type="protein sequence ID" value="GGC07089.1"/>
    <property type="molecule type" value="Genomic_DNA"/>
</dbReference>
<keyword evidence="4" id="KW-1015">Disulfide bond</keyword>
<keyword evidence="3" id="KW-0201">Cytochrome c-type biogenesis</keyword>
<dbReference type="InterPro" id="IPR013766">
    <property type="entry name" value="Thioredoxin_domain"/>
</dbReference>
<gene>
    <name evidence="7" type="ORF">GCM10011352_36740</name>
</gene>
<dbReference type="PROSITE" id="PS51352">
    <property type="entry name" value="THIOREDOXIN_2"/>
    <property type="match status" value="1"/>
</dbReference>
<name>A0ABQ1KQV8_9GAMM</name>
<dbReference type="PANTHER" id="PTHR42852">
    <property type="entry name" value="THIOL:DISULFIDE INTERCHANGE PROTEIN DSBE"/>
    <property type="match status" value="1"/>
</dbReference>
<evidence type="ECO:0000256" key="5">
    <source>
        <dbReference type="ARBA" id="ARBA00023284"/>
    </source>
</evidence>
<proteinExistence type="inferred from homology"/>
<protein>
    <submittedName>
        <fullName evidence="7">Thiol:disulfide interchange protein</fullName>
    </submittedName>
</protein>
<comment type="subcellular location">
    <subcellularLocation>
        <location evidence="1">Cell inner membrane</location>
        <topology evidence="1">Single-pass membrane protein</topology>
        <orientation evidence="1">Periplasmic side</orientation>
    </subcellularLocation>
</comment>
<dbReference type="Gene3D" id="3.40.30.10">
    <property type="entry name" value="Glutaredoxin"/>
    <property type="match status" value="1"/>
</dbReference>
<evidence type="ECO:0000256" key="1">
    <source>
        <dbReference type="ARBA" id="ARBA00004383"/>
    </source>
</evidence>
<dbReference type="InterPro" id="IPR036249">
    <property type="entry name" value="Thioredoxin-like_sf"/>
</dbReference>
<dbReference type="NCBIfam" id="TIGR00385">
    <property type="entry name" value="dsbE"/>
    <property type="match status" value="1"/>
</dbReference>
<evidence type="ECO:0000259" key="6">
    <source>
        <dbReference type="PROSITE" id="PS51352"/>
    </source>
</evidence>
<dbReference type="InterPro" id="IPR050553">
    <property type="entry name" value="Thioredoxin_ResA/DsbE_sf"/>
</dbReference>
<dbReference type="PROSITE" id="PS00194">
    <property type="entry name" value="THIOREDOXIN_1"/>
    <property type="match status" value="1"/>
</dbReference>